<feature type="chain" id="PRO_5025467645" description="Secreted protein" evidence="1">
    <location>
        <begin position="38"/>
        <end position="82"/>
    </location>
</feature>
<protein>
    <recommendedName>
        <fullName evidence="4">Secreted protein</fullName>
    </recommendedName>
</protein>
<accession>A0A6A5ZG59</accession>
<dbReference type="AlphaFoldDB" id="A0A6A5ZG59"/>
<name>A0A6A5ZG59_9PLEO</name>
<sequence length="82" mass="8873">MSRRWPSFASGTSACLLATSRFRLLLFAACTEGSTRAKPPILSVSQGMPTHTIYPTLDLNGHLSHFVAGDDCCAPRAFLSCR</sequence>
<dbReference type="Proteomes" id="UP000799770">
    <property type="component" value="Unassembled WGS sequence"/>
</dbReference>
<evidence type="ECO:0000313" key="3">
    <source>
        <dbReference type="Proteomes" id="UP000799770"/>
    </source>
</evidence>
<evidence type="ECO:0008006" key="4">
    <source>
        <dbReference type="Google" id="ProtNLM"/>
    </source>
</evidence>
<dbReference type="EMBL" id="ML977317">
    <property type="protein sequence ID" value="KAF2118215.1"/>
    <property type="molecule type" value="Genomic_DNA"/>
</dbReference>
<gene>
    <name evidence="2" type="ORF">BDV96DRAFT_569497</name>
</gene>
<keyword evidence="1" id="KW-0732">Signal</keyword>
<dbReference type="PROSITE" id="PS51257">
    <property type="entry name" value="PROKAR_LIPOPROTEIN"/>
    <property type="match status" value="1"/>
</dbReference>
<reference evidence="2" key="1">
    <citation type="journal article" date="2020" name="Stud. Mycol.">
        <title>101 Dothideomycetes genomes: a test case for predicting lifestyles and emergence of pathogens.</title>
        <authorList>
            <person name="Haridas S."/>
            <person name="Albert R."/>
            <person name="Binder M."/>
            <person name="Bloem J."/>
            <person name="Labutti K."/>
            <person name="Salamov A."/>
            <person name="Andreopoulos B."/>
            <person name="Baker S."/>
            <person name="Barry K."/>
            <person name="Bills G."/>
            <person name="Bluhm B."/>
            <person name="Cannon C."/>
            <person name="Castanera R."/>
            <person name="Culley D."/>
            <person name="Daum C."/>
            <person name="Ezra D."/>
            <person name="Gonzalez J."/>
            <person name="Henrissat B."/>
            <person name="Kuo A."/>
            <person name="Liang C."/>
            <person name="Lipzen A."/>
            <person name="Lutzoni F."/>
            <person name="Magnuson J."/>
            <person name="Mondo S."/>
            <person name="Nolan M."/>
            <person name="Ohm R."/>
            <person name="Pangilinan J."/>
            <person name="Park H.-J."/>
            <person name="Ramirez L."/>
            <person name="Alfaro M."/>
            <person name="Sun H."/>
            <person name="Tritt A."/>
            <person name="Yoshinaga Y."/>
            <person name="Zwiers L.-H."/>
            <person name="Turgeon B."/>
            <person name="Goodwin S."/>
            <person name="Spatafora J."/>
            <person name="Crous P."/>
            <person name="Grigoriev I."/>
        </authorList>
    </citation>
    <scope>NUCLEOTIDE SEQUENCE</scope>
    <source>
        <strain evidence="2">CBS 627.86</strain>
    </source>
</reference>
<feature type="signal peptide" evidence="1">
    <location>
        <begin position="1"/>
        <end position="37"/>
    </location>
</feature>
<keyword evidence="3" id="KW-1185">Reference proteome</keyword>
<evidence type="ECO:0000256" key="1">
    <source>
        <dbReference type="SAM" id="SignalP"/>
    </source>
</evidence>
<organism evidence="2 3">
    <name type="scientific">Lophiotrema nucula</name>
    <dbReference type="NCBI Taxonomy" id="690887"/>
    <lineage>
        <taxon>Eukaryota</taxon>
        <taxon>Fungi</taxon>
        <taxon>Dikarya</taxon>
        <taxon>Ascomycota</taxon>
        <taxon>Pezizomycotina</taxon>
        <taxon>Dothideomycetes</taxon>
        <taxon>Pleosporomycetidae</taxon>
        <taxon>Pleosporales</taxon>
        <taxon>Lophiotremataceae</taxon>
        <taxon>Lophiotrema</taxon>
    </lineage>
</organism>
<evidence type="ECO:0000313" key="2">
    <source>
        <dbReference type="EMBL" id="KAF2118215.1"/>
    </source>
</evidence>
<proteinExistence type="predicted"/>